<gene>
    <name evidence="1" type="ORF">I6G29_01375</name>
</gene>
<accession>A0A7T3BTF8</accession>
<evidence type="ECO:0000313" key="2">
    <source>
        <dbReference type="Proteomes" id="UP000594903"/>
    </source>
</evidence>
<reference evidence="1 2" key="1">
    <citation type="submission" date="2020-12" db="EMBL/GenBank/DDBJ databases">
        <title>FDA dAtabase for Regulatory Grade micrObial Sequences (FDA-ARGOS): Supporting development and validation of Infectious Disease Dx tests.</title>
        <authorList>
            <person name="Sproer C."/>
            <person name="Gronow S."/>
            <person name="Severitt S."/>
            <person name="Schroder I."/>
            <person name="Tallon L."/>
            <person name="Sadzewicz L."/>
            <person name="Zhao X."/>
            <person name="Boylan J."/>
            <person name="Ott S."/>
            <person name="Bowen H."/>
            <person name="Vavikolanu K."/>
            <person name="Mehta A."/>
            <person name="Aluvathingal J."/>
            <person name="Nadendla S."/>
            <person name="Lowell S."/>
            <person name="Myers T."/>
            <person name="Yan Y."/>
            <person name="Sichtig H."/>
        </authorList>
    </citation>
    <scope>NUCLEOTIDE SEQUENCE [LARGE SCALE GENOMIC DNA]</scope>
    <source>
        <strain evidence="1 2">FDAARGOS_872</strain>
    </source>
</reference>
<protein>
    <submittedName>
        <fullName evidence="1">Uncharacterized protein</fullName>
    </submittedName>
</protein>
<dbReference type="RefSeq" id="WP_147279420.1">
    <property type="nucleotide sequence ID" value="NZ_UGSD01000003.1"/>
</dbReference>
<sequence length="173" mass="20043">MLAAIVFALLVFYIKEKRDPSKNLNGRFYLLTKTKRTSYKSYKEMWICREVIISFANKTVVGKSEKIKEFAPNSNENKNKYIKNVFEYKHHDRVMGTITGGVERKYLGRSKLYLILTEDNPKSRKSSIYIELDLGFAWGQKKELKGTFESTVAKSSGIACLQKEEYESCSICY</sequence>
<proteinExistence type="predicted"/>
<dbReference type="Proteomes" id="UP000594903">
    <property type="component" value="Chromosome"/>
</dbReference>
<dbReference type="EMBL" id="CP065725">
    <property type="protein sequence ID" value="QPT40308.1"/>
    <property type="molecule type" value="Genomic_DNA"/>
</dbReference>
<keyword evidence="2" id="KW-1185">Reference proteome</keyword>
<name>A0A7T3BTF8_9BURK</name>
<evidence type="ECO:0000313" key="1">
    <source>
        <dbReference type="EMBL" id="QPT40308.1"/>
    </source>
</evidence>
<organism evidence="1 2">
    <name type="scientific">Oligella ureolytica</name>
    <dbReference type="NCBI Taxonomy" id="90244"/>
    <lineage>
        <taxon>Bacteria</taxon>
        <taxon>Pseudomonadati</taxon>
        <taxon>Pseudomonadota</taxon>
        <taxon>Betaproteobacteria</taxon>
        <taxon>Burkholderiales</taxon>
        <taxon>Alcaligenaceae</taxon>
        <taxon>Oligella</taxon>
    </lineage>
</organism>